<dbReference type="Proteomes" id="UP000095282">
    <property type="component" value="Unplaced"/>
</dbReference>
<dbReference type="STRING" id="1561998.A0A1I7U296"/>
<feature type="compositionally biased region" description="Polar residues" evidence="1">
    <location>
        <begin position="592"/>
        <end position="610"/>
    </location>
</feature>
<reference evidence="3" key="1">
    <citation type="submission" date="2016-11" db="UniProtKB">
        <authorList>
            <consortium name="WormBaseParasite"/>
        </authorList>
    </citation>
    <scope>IDENTIFICATION</scope>
</reference>
<organism evidence="2 3">
    <name type="scientific">Caenorhabditis tropicalis</name>
    <dbReference type="NCBI Taxonomy" id="1561998"/>
    <lineage>
        <taxon>Eukaryota</taxon>
        <taxon>Metazoa</taxon>
        <taxon>Ecdysozoa</taxon>
        <taxon>Nematoda</taxon>
        <taxon>Chromadorea</taxon>
        <taxon>Rhabditida</taxon>
        <taxon>Rhabditina</taxon>
        <taxon>Rhabditomorpha</taxon>
        <taxon>Rhabditoidea</taxon>
        <taxon>Rhabditidae</taxon>
        <taxon>Peloderinae</taxon>
        <taxon>Caenorhabditis</taxon>
    </lineage>
</organism>
<feature type="region of interest" description="Disordered" evidence="1">
    <location>
        <begin position="425"/>
        <end position="521"/>
    </location>
</feature>
<sequence length="782" mass="85124">MGRLTQQKLYAPEVSVIPKKTIRAINIIKDNLSPGEGTDFSIISAIINHGYTPLKEVEIIMNEMRPSSPRLESVFVNGKPTHKTLTPKFPVIPSGSTQLIRLVMRDNDSKIVPISSMNPTCLENEKLLPLETTETYAIRAAGISDFGMLLATPNQSAPLFFFRPSAAQMVNVIKLEFLSIQKINASEPGKRTFVAAFRNPESKSFGGALWARMPVPDVDEMYKLVSIVDRGGSRPRELQAVQWTSDENGNEMLNWIDPGSMTASQQMFYELQFADPNAQPPEDENPSFEQLQYRIEIPQNHLEPETEIGHIEASSSEDLTYFLYSPDNSKRFSVDSETGRIFYDSDEPLSNEAEYCVVLEARDPEGRVTRVPVAINNGGQRRDCVLFSTVNLTPMLHFGDYIPAPTILTPRTFVFTTQPTPTFPTTSIDFSPSSATWQTSETALTETTTYSTSEGTSEGISEATSATWQTSEASTWSTTLSEGTTEETTTWQTGTSEGSTWQTSEATATEYSTSPEGSTTLEDLTTSGTTITFVDSTLETVTMTTDVTTTSEVTTMTSTSPEYVTSESTLESITSLPFSTVETFPTPDGFTPITTPSTSDYPDGTTITSPDATLPILTTSEATTTSEVTTTESTTSEVEVTPMTSEATTISEVTVATTENPMEVTYPSSTTTELVYTVSSDGTLEPVTSEPSTSTSIYTVSPDSSPEPEPTDPTIGPPIRVSTIGGDTYVTSSPAPTEATTVSLDDFECAATTAGLSAYSRIICDIQAMSKRRQRSQEIKDP</sequence>
<dbReference type="eggNOG" id="KOG1225">
    <property type="taxonomic scope" value="Eukaryota"/>
</dbReference>
<proteinExistence type="predicted"/>
<evidence type="ECO:0000313" key="2">
    <source>
        <dbReference type="Proteomes" id="UP000095282"/>
    </source>
</evidence>
<evidence type="ECO:0000256" key="1">
    <source>
        <dbReference type="SAM" id="MobiDB-lite"/>
    </source>
</evidence>
<dbReference type="InterPro" id="IPR015919">
    <property type="entry name" value="Cadherin-like_sf"/>
</dbReference>
<feature type="compositionally biased region" description="Low complexity" evidence="1">
    <location>
        <begin position="474"/>
        <end position="521"/>
    </location>
</feature>
<feature type="compositionally biased region" description="Polar residues" evidence="1">
    <location>
        <begin position="427"/>
        <end position="438"/>
    </location>
</feature>
<accession>A0A1I7U296</accession>
<dbReference type="WBParaSite" id="Csp11.Scaffold629.g14122.t1">
    <property type="protein sequence ID" value="Csp11.Scaffold629.g14122.t1"/>
    <property type="gene ID" value="Csp11.Scaffold629.g14122"/>
</dbReference>
<dbReference type="AlphaFoldDB" id="A0A1I7U296"/>
<dbReference type="SUPFAM" id="SSF49313">
    <property type="entry name" value="Cadherin-like"/>
    <property type="match status" value="1"/>
</dbReference>
<dbReference type="GO" id="GO:0005509">
    <property type="term" value="F:calcium ion binding"/>
    <property type="evidence" value="ECO:0007669"/>
    <property type="project" value="InterPro"/>
</dbReference>
<protein>
    <submittedName>
        <fullName evidence="3">Cadherin domain-containing protein</fullName>
    </submittedName>
</protein>
<keyword evidence="2" id="KW-1185">Reference proteome</keyword>
<feature type="region of interest" description="Disordered" evidence="1">
    <location>
        <begin position="579"/>
        <end position="610"/>
    </location>
</feature>
<feature type="compositionally biased region" description="Low complexity" evidence="1">
    <location>
        <begin position="439"/>
        <end position="465"/>
    </location>
</feature>
<dbReference type="GO" id="GO:0016020">
    <property type="term" value="C:membrane"/>
    <property type="evidence" value="ECO:0007669"/>
    <property type="project" value="InterPro"/>
</dbReference>
<feature type="compositionally biased region" description="Low complexity" evidence="1">
    <location>
        <begin position="683"/>
        <end position="704"/>
    </location>
</feature>
<name>A0A1I7U296_9PELO</name>
<dbReference type="Gene3D" id="2.60.40.60">
    <property type="entry name" value="Cadherins"/>
    <property type="match status" value="1"/>
</dbReference>
<evidence type="ECO:0000313" key="3">
    <source>
        <dbReference type="WBParaSite" id="Csp11.Scaffold629.g14122.t1"/>
    </source>
</evidence>
<feature type="region of interest" description="Disordered" evidence="1">
    <location>
        <begin position="682"/>
        <end position="717"/>
    </location>
</feature>
<dbReference type="CDD" id="cd11304">
    <property type="entry name" value="Cadherin_repeat"/>
    <property type="match status" value="1"/>
</dbReference>